<reference evidence="3" key="1">
    <citation type="submission" date="2024-07" db="EMBL/GenBank/DDBJ databases">
        <title>Two chromosome-level genome assemblies of Korean endemic species Abeliophyllum distichum and Forsythia ovata (Oleaceae).</title>
        <authorList>
            <person name="Jang H."/>
        </authorList>
    </citation>
    <scope>NUCLEOTIDE SEQUENCE [LARGE SCALE GENOMIC DNA]</scope>
</reference>
<dbReference type="AlphaFoldDB" id="A0ABD1TJU0"/>
<evidence type="ECO:0000313" key="2">
    <source>
        <dbReference type="EMBL" id="KAL2512873.1"/>
    </source>
</evidence>
<evidence type="ECO:0000259" key="1">
    <source>
        <dbReference type="PROSITE" id="PS51369"/>
    </source>
</evidence>
<feature type="domain" description="TCP" evidence="1">
    <location>
        <begin position="1"/>
        <end position="27"/>
    </location>
</feature>
<gene>
    <name evidence="2" type="ORF">Adt_18473</name>
</gene>
<sequence length="179" mass="20370">MRELGQRSDGETIEWLLCQPEPAIITATGTGTIPSDHISTTLTIPLSQSPAYVQAPLNRALQPMPLPPSCRLDQKIKFYKKEILPMNLKYHSIKVKNNWWRKMEAEILVAEAGGGGEIYKATVEPWFASVNPSQVPIKILYSEQPPEWHCRDFAIFPCLQSGLLSLKFRIHHCDSLFYY</sequence>
<dbReference type="PROSITE" id="PS51369">
    <property type="entry name" value="TCP"/>
    <property type="match status" value="1"/>
</dbReference>
<dbReference type="EMBL" id="JBFOLK010000005">
    <property type="protein sequence ID" value="KAL2512873.1"/>
    <property type="molecule type" value="Genomic_DNA"/>
</dbReference>
<keyword evidence="3" id="KW-1185">Reference proteome</keyword>
<dbReference type="Proteomes" id="UP001604336">
    <property type="component" value="Unassembled WGS sequence"/>
</dbReference>
<proteinExistence type="predicted"/>
<evidence type="ECO:0000313" key="3">
    <source>
        <dbReference type="Proteomes" id="UP001604336"/>
    </source>
</evidence>
<dbReference type="Pfam" id="PF03634">
    <property type="entry name" value="TCP"/>
    <property type="match status" value="1"/>
</dbReference>
<dbReference type="InterPro" id="IPR017887">
    <property type="entry name" value="TF_TCP_subgr"/>
</dbReference>
<comment type="caution">
    <text evidence="2">The sequence shown here is derived from an EMBL/GenBank/DDBJ whole genome shotgun (WGS) entry which is preliminary data.</text>
</comment>
<name>A0ABD1TJU0_9LAMI</name>
<protein>
    <submittedName>
        <fullName evidence="2">Transcription factor TCP11</fullName>
    </submittedName>
</protein>
<organism evidence="2 3">
    <name type="scientific">Abeliophyllum distichum</name>
    <dbReference type="NCBI Taxonomy" id="126358"/>
    <lineage>
        <taxon>Eukaryota</taxon>
        <taxon>Viridiplantae</taxon>
        <taxon>Streptophyta</taxon>
        <taxon>Embryophyta</taxon>
        <taxon>Tracheophyta</taxon>
        <taxon>Spermatophyta</taxon>
        <taxon>Magnoliopsida</taxon>
        <taxon>eudicotyledons</taxon>
        <taxon>Gunneridae</taxon>
        <taxon>Pentapetalae</taxon>
        <taxon>asterids</taxon>
        <taxon>lamiids</taxon>
        <taxon>Lamiales</taxon>
        <taxon>Oleaceae</taxon>
        <taxon>Forsythieae</taxon>
        <taxon>Abeliophyllum</taxon>
    </lineage>
</organism>
<accession>A0ABD1TJU0</accession>